<dbReference type="GO" id="GO:0031965">
    <property type="term" value="C:nuclear membrane"/>
    <property type="evidence" value="ECO:0007669"/>
    <property type="project" value="Ensembl"/>
</dbReference>
<dbReference type="GO" id="GO:0005794">
    <property type="term" value="C:Golgi apparatus"/>
    <property type="evidence" value="ECO:0007669"/>
    <property type="project" value="UniProtKB-SubCell"/>
</dbReference>
<dbReference type="Pfam" id="PF00377">
    <property type="entry name" value="Prion"/>
    <property type="match status" value="1"/>
</dbReference>
<dbReference type="GO" id="GO:0038023">
    <property type="term" value="F:signaling receptor activity"/>
    <property type="evidence" value="ECO:0007669"/>
    <property type="project" value="Ensembl"/>
</dbReference>
<feature type="compositionally biased region" description="Pro residues" evidence="20">
    <location>
        <begin position="70"/>
        <end position="84"/>
    </location>
</feature>
<evidence type="ECO:0000256" key="5">
    <source>
        <dbReference type="ARBA" id="ARBA00022475"/>
    </source>
</evidence>
<dbReference type="GO" id="GO:1902951">
    <property type="term" value="P:negative regulation of dendritic spine maintenance"/>
    <property type="evidence" value="ECO:0007669"/>
    <property type="project" value="Ensembl"/>
</dbReference>
<comment type="subcellular location">
    <subcellularLocation>
        <location evidence="2">Cell membrane</location>
        <topology evidence="2">Lipid-anchor</topology>
        <topology evidence="2">GPI-anchor</topology>
    </subcellularLocation>
    <subcellularLocation>
        <location evidence="1">Golgi apparatus</location>
    </subcellularLocation>
</comment>
<feature type="transmembrane region" description="Helical" evidence="21">
    <location>
        <begin position="226"/>
        <end position="245"/>
    </location>
</feature>
<evidence type="ECO:0000256" key="8">
    <source>
        <dbReference type="ARBA" id="ARBA00022723"/>
    </source>
</evidence>
<dbReference type="GO" id="GO:0090314">
    <property type="term" value="P:positive regulation of protein targeting to membrane"/>
    <property type="evidence" value="ECO:0007669"/>
    <property type="project" value="Ensembl"/>
</dbReference>
<evidence type="ECO:0000256" key="10">
    <source>
        <dbReference type="ARBA" id="ARBA00022737"/>
    </source>
</evidence>
<keyword evidence="7 19" id="KW-0640">Prion</keyword>
<keyword evidence="13" id="KW-0333">Golgi apparatus</keyword>
<keyword evidence="25" id="KW-1185">Reference proteome</keyword>
<keyword evidence="10" id="KW-0677">Repeat</keyword>
<dbReference type="Bgee" id="ENSCJAG00000038964">
    <property type="expression patterns" value="Expressed in cerebellum and 6 other cell types or tissues"/>
</dbReference>
<evidence type="ECO:0000256" key="11">
    <source>
        <dbReference type="ARBA" id="ARBA00022833"/>
    </source>
</evidence>
<dbReference type="GO" id="GO:0008017">
    <property type="term" value="F:microtubule binding"/>
    <property type="evidence" value="ECO:0007669"/>
    <property type="project" value="Ensembl"/>
</dbReference>
<dbReference type="GO" id="GO:0071466">
    <property type="term" value="P:cellular response to xenobiotic stimulus"/>
    <property type="evidence" value="ECO:0007669"/>
    <property type="project" value="Ensembl"/>
</dbReference>
<name>A0A2R8MM57_CALJA</name>
<dbReference type="GO" id="GO:0032700">
    <property type="term" value="P:negative regulation of interleukin-17 production"/>
    <property type="evidence" value="ECO:0007669"/>
    <property type="project" value="Ensembl"/>
</dbReference>
<feature type="region of interest" description="Disordered" evidence="20">
    <location>
        <begin position="64"/>
        <end position="93"/>
    </location>
</feature>
<feature type="transmembrane region" description="Helical" evidence="21">
    <location>
        <begin position="113"/>
        <end position="132"/>
    </location>
</feature>
<dbReference type="GO" id="GO:0070885">
    <property type="term" value="P:negative regulation of calcineurin-NFAT signaling cascade"/>
    <property type="evidence" value="ECO:0007669"/>
    <property type="project" value="Ensembl"/>
</dbReference>
<dbReference type="GO" id="GO:0043066">
    <property type="term" value="P:negative regulation of apoptotic process"/>
    <property type="evidence" value="ECO:0007669"/>
    <property type="project" value="Ensembl"/>
</dbReference>
<evidence type="ECO:0000259" key="22">
    <source>
        <dbReference type="PROSITE" id="PS00291"/>
    </source>
</evidence>
<evidence type="ECO:0000313" key="24">
    <source>
        <dbReference type="Ensembl" id="ENSCJAP00000062080.2"/>
    </source>
</evidence>
<evidence type="ECO:0000256" key="12">
    <source>
        <dbReference type="ARBA" id="ARBA00023008"/>
    </source>
</evidence>
<evidence type="ECO:0000256" key="9">
    <source>
        <dbReference type="ARBA" id="ARBA00022729"/>
    </source>
</evidence>
<evidence type="ECO:0000256" key="18">
    <source>
        <dbReference type="ARBA" id="ARBA00023288"/>
    </source>
</evidence>
<evidence type="ECO:0000256" key="20">
    <source>
        <dbReference type="SAM" id="MobiDB-lite"/>
    </source>
</evidence>
<keyword evidence="21" id="KW-1133">Transmembrane helix</keyword>
<dbReference type="GO" id="GO:0001540">
    <property type="term" value="F:amyloid-beta binding"/>
    <property type="evidence" value="ECO:0007669"/>
    <property type="project" value="Ensembl"/>
</dbReference>
<dbReference type="GO" id="GO:0140677">
    <property type="term" value="F:molecular function activator activity"/>
    <property type="evidence" value="ECO:0007669"/>
    <property type="project" value="Ensembl"/>
</dbReference>
<dbReference type="PROSITE" id="PS00291">
    <property type="entry name" value="PRION_1"/>
    <property type="match status" value="1"/>
</dbReference>
<protein>
    <recommendedName>
        <fullName evidence="4 19">Major prion protein</fullName>
    </recommendedName>
</protein>
<dbReference type="Ensembl" id="ENSCJAT00000071316.2">
    <property type="protein sequence ID" value="ENSCJAP00000062080.2"/>
    <property type="gene ID" value="ENSCJAG00000038964.2"/>
</dbReference>
<keyword evidence="12" id="KW-0186">Copper</keyword>
<keyword evidence="17" id="KW-0325">Glycoprotein</keyword>
<dbReference type="GeneTree" id="ENSGT00510000049083"/>
<dbReference type="GO" id="GO:0071280">
    <property type="term" value="P:cellular response to copper ion"/>
    <property type="evidence" value="ECO:0007669"/>
    <property type="project" value="Ensembl"/>
</dbReference>
<dbReference type="GO" id="GO:0032703">
    <property type="term" value="P:negative regulation of interleukin-2 production"/>
    <property type="evidence" value="ECO:0007669"/>
    <property type="project" value="Ensembl"/>
</dbReference>
<evidence type="ECO:0000256" key="4">
    <source>
        <dbReference type="ARBA" id="ARBA00021648"/>
    </source>
</evidence>
<accession>A0A2R8MM57</accession>
<evidence type="ECO:0000256" key="16">
    <source>
        <dbReference type="ARBA" id="ARBA00023157"/>
    </source>
</evidence>
<dbReference type="GO" id="GO:0044877">
    <property type="term" value="F:protein-containing complex binding"/>
    <property type="evidence" value="ECO:0007669"/>
    <property type="project" value="Ensembl"/>
</dbReference>
<dbReference type="InterPro" id="IPR025860">
    <property type="entry name" value="Prion_N"/>
</dbReference>
<reference evidence="24" key="1">
    <citation type="submission" date="2009-03" db="EMBL/GenBank/DDBJ databases">
        <authorList>
            <person name="Warren W."/>
            <person name="Ye L."/>
            <person name="Minx P."/>
            <person name="Worley K."/>
            <person name="Gibbs R."/>
            <person name="Wilson R.K."/>
        </authorList>
    </citation>
    <scope>NUCLEOTIDE SEQUENCE [LARGE SCALE GENOMIC DNA]</scope>
</reference>
<dbReference type="GO" id="GO:1900451">
    <property type="term" value="P:positive regulation of glutamate receptor signaling pathway"/>
    <property type="evidence" value="ECO:0007669"/>
    <property type="project" value="Ensembl"/>
</dbReference>
<evidence type="ECO:0000256" key="14">
    <source>
        <dbReference type="ARBA" id="ARBA00023087"/>
    </source>
</evidence>
<dbReference type="AlphaFoldDB" id="A0A2R8MM57"/>
<dbReference type="GO" id="GO:0098552">
    <property type="term" value="C:side of membrane"/>
    <property type="evidence" value="ECO:0007669"/>
    <property type="project" value="UniProtKB-KW"/>
</dbReference>
<dbReference type="GO" id="GO:1902430">
    <property type="term" value="P:negative regulation of amyloid-beta formation"/>
    <property type="evidence" value="ECO:0007669"/>
    <property type="project" value="Ensembl"/>
</dbReference>
<dbReference type="GO" id="GO:1990535">
    <property type="term" value="P:neuron projection maintenance"/>
    <property type="evidence" value="ECO:0007669"/>
    <property type="project" value="Ensembl"/>
</dbReference>
<keyword evidence="16" id="KW-1015">Disulfide bond</keyword>
<keyword evidence="8" id="KW-0479">Metal-binding</keyword>
<dbReference type="GO" id="GO:0005829">
    <property type="term" value="C:cytosol"/>
    <property type="evidence" value="ECO:0007669"/>
    <property type="project" value="Ensembl"/>
</dbReference>
<dbReference type="GO" id="GO:0031802">
    <property type="term" value="F:type 5 metabotropic glutamate receptor binding"/>
    <property type="evidence" value="ECO:0007669"/>
    <property type="project" value="Ensembl"/>
</dbReference>
<dbReference type="Pfam" id="PF03991">
    <property type="entry name" value="Prion_octapep"/>
    <property type="match status" value="1"/>
</dbReference>
<reference evidence="24" key="2">
    <citation type="submission" date="2025-08" db="UniProtKB">
        <authorList>
            <consortium name="Ensembl"/>
        </authorList>
    </citation>
    <scope>IDENTIFICATION</scope>
</reference>
<dbReference type="GO" id="GO:0050860">
    <property type="term" value="P:negative regulation of T cell receptor signaling pathway"/>
    <property type="evidence" value="ECO:0007669"/>
    <property type="project" value="Ensembl"/>
</dbReference>
<dbReference type="GO" id="GO:0005783">
    <property type="term" value="C:endoplasmic reticulum"/>
    <property type="evidence" value="ECO:0007669"/>
    <property type="project" value="Ensembl"/>
</dbReference>
<dbReference type="GO" id="GO:0005539">
    <property type="term" value="F:glycosaminoglycan binding"/>
    <property type="evidence" value="ECO:0007669"/>
    <property type="project" value="Ensembl"/>
</dbReference>
<dbReference type="GO" id="GO:0005886">
    <property type="term" value="C:plasma membrane"/>
    <property type="evidence" value="ECO:0007669"/>
    <property type="project" value="UniProtKB-SubCell"/>
</dbReference>
<dbReference type="InterPro" id="IPR036924">
    <property type="entry name" value="Prion/Doppel_b-ribbon_dom_sf"/>
</dbReference>
<dbReference type="GO" id="GO:0000122">
    <property type="term" value="P:negative regulation of transcription by RNA polymerase II"/>
    <property type="evidence" value="ECO:0007669"/>
    <property type="project" value="Ensembl"/>
</dbReference>
<dbReference type="GO" id="GO:0046007">
    <property type="term" value="P:negative regulation of activated T cell proliferation"/>
    <property type="evidence" value="ECO:0007669"/>
    <property type="project" value="Ensembl"/>
</dbReference>
<dbReference type="PANTHER" id="PTHR15506">
    <property type="entry name" value="DOPPEL PRION"/>
    <property type="match status" value="1"/>
</dbReference>
<dbReference type="Gene3D" id="1.10.790.10">
    <property type="entry name" value="Prion/Doppel protein, beta-ribbon domain"/>
    <property type="match status" value="1"/>
</dbReference>
<feature type="transmembrane region" description="Helical" evidence="21">
    <location>
        <begin position="346"/>
        <end position="366"/>
    </location>
</feature>
<dbReference type="InterPro" id="IPR020949">
    <property type="entry name" value="Prion_copper_b_octapeptide"/>
</dbReference>
<dbReference type="OMA" id="QMCTTQY"/>
<proteinExistence type="inferred from homology"/>
<dbReference type="GO" id="GO:1903136">
    <property type="term" value="F:cuprous ion binding"/>
    <property type="evidence" value="ECO:0007669"/>
    <property type="project" value="Ensembl"/>
</dbReference>
<feature type="region of interest" description="Disordered" evidence="20">
    <location>
        <begin position="141"/>
        <end position="221"/>
    </location>
</feature>
<evidence type="ECO:0000256" key="6">
    <source>
        <dbReference type="ARBA" id="ARBA00022622"/>
    </source>
</evidence>
<dbReference type="GO" id="GO:0016234">
    <property type="term" value="C:inclusion body"/>
    <property type="evidence" value="ECO:0007669"/>
    <property type="project" value="Ensembl"/>
</dbReference>
<evidence type="ECO:0000256" key="15">
    <source>
        <dbReference type="ARBA" id="ARBA00023136"/>
    </source>
</evidence>
<dbReference type="GO" id="GO:0051260">
    <property type="term" value="P:protein homooligomerization"/>
    <property type="evidence" value="ECO:0007669"/>
    <property type="project" value="InterPro"/>
</dbReference>
<dbReference type="InParanoid" id="A0A2R8MM57"/>
<evidence type="ECO:0000256" key="1">
    <source>
        <dbReference type="ARBA" id="ARBA00004555"/>
    </source>
</evidence>
<dbReference type="GO" id="GO:0042802">
    <property type="term" value="F:identical protein binding"/>
    <property type="evidence" value="ECO:0007669"/>
    <property type="project" value="Ensembl"/>
</dbReference>
<gene>
    <name evidence="24" type="primary">PRNP</name>
</gene>
<dbReference type="GO" id="GO:1903135">
    <property type="term" value="F:cupric ion binding"/>
    <property type="evidence" value="ECO:0007669"/>
    <property type="project" value="Ensembl"/>
</dbReference>
<keyword evidence="14" id="KW-0034">Amyloid</keyword>
<dbReference type="Pfam" id="PF11587">
    <property type="entry name" value="Prion_bPrPp"/>
    <property type="match status" value="1"/>
</dbReference>
<dbReference type="GO" id="GO:0050850">
    <property type="term" value="P:positive regulation of calcium-mediated signaling"/>
    <property type="evidence" value="ECO:0007669"/>
    <property type="project" value="Ensembl"/>
</dbReference>
<dbReference type="FunCoup" id="A0A2R8MM57">
    <property type="interactions" value="491"/>
</dbReference>
<keyword evidence="15 19" id="KW-0472">Membrane</keyword>
<evidence type="ECO:0000256" key="17">
    <source>
        <dbReference type="ARBA" id="ARBA00023180"/>
    </source>
</evidence>
<keyword evidence="11" id="KW-0862">Zinc</keyword>
<dbReference type="InterPro" id="IPR000817">
    <property type="entry name" value="Prion"/>
</dbReference>
<dbReference type="GO" id="GO:0043525">
    <property type="term" value="P:positive regulation of neuron apoptotic process"/>
    <property type="evidence" value="ECO:0007669"/>
    <property type="project" value="Ensembl"/>
</dbReference>
<feature type="compositionally biased region" description="Gly residues" evidence="20">
    <location>
        <begin position="167"/>
        <end position="209"/>
    </location>
</feature>
<dbReference type="GO" id="GO:0002020">
    <property type="term" value="F:protease binding"/>
    <property type="evidence" value="ECO:0007669"/>
    <property type="project" value="Ensembl"/>
</dbReference>
<dbReference type="GO" id="GO:0032689">
    <property type="term" value="P:negative regulation of type II interferon production"/>
    <property type="evidence" value="ECO:0007669"/>
    <property type="project" value="Ensembl"/>
</dbReference>
<dbReference type="GO" id="GO:0045121">
    <property type="term" value="C:membrane raft"/>
    <property type="evidence" value="ECO:0007669"/>
    <property type="project" value="Ensembl"/>
</dbReference>
<organism evidence="24 25">
    <name type="scientific">Callithrix jacchus</name>
    <name type="common">White-tufted-ear marmoset</name>
    <name type="synonym">Simia Jacchus</name>
    <dbReference type="NCBI Taxonomy" id="9483"/>
    <lineage>
        <taxon>Eukaryota</taxon>
        <taxon>Metazoa</taxon>
        <taxon>Chordata</taxon>
        <taxon>Craniata</taxon>
        <taxon>Vertebrata</taxon>
        <taxon>Euteleostomi</taxon>
        <taxon>Mammalia</taxon>
        <taxon>Eutheria</taxon>
        <taxon>Euarchontoglires</taxon>
        <taxon>Primates</taxon>
        <taxon>Haplorrhini</taxon>
        <taxon>Platyrrhini</taxon>
        <taxon>Cebidae</taxon>
        <taxon>Callitrichinae</taxon>
        <taxon>Callithrix</taxon>
        <taxon>Callithrix</taxon>
    </lineage>
</organism>
<evidence type="ECO:0000259" key="23">
    <source>
        <dbReference type="PROSITE" id="PS00706"/>
    </source>
</evidence>
<dbReference type="Proteomes" id="UP000008225">
    <property type="component" value="Chromosome 5"/>
</dbReference>
<dbReference type="SUPFAM" id="SSF54098">
    <property type="entry name" value="Prion-like"/>
    <property type="match status" value="1"/>
</dbReference>
<dbReference type="PANTHER" id="PTHR15506:SF2">
    <property type="entry name" value="MAJOR PRION PROTEIN"/>
    <property type="match status" value="1"/>
</dbReference>
<dbReference type="GO" id="GO:1901379">
    <property type="term" value="P:regulation of potassium ion transmembrane transport"/>
    <property type="evidence" value="ECO:0007669"/>
    <property type="project" value="Ensembl"/>
</dbReference>
<evidence type="ECO:0000256" key="3">
    <source>
        <dbReference type="ARBA" id="ARBA00009910"/>
    </source>
</evidence>
<dbReference type="GO" id="GO:0007611">
    <property type="term" value="P:learning or memory"/>
    <property type="evidence" value="ECO:0007669"/>
    <property type="project" value="Ensembl"/>
</dbReference>
<dbReference type="GO" id="GO:0006979">
    <property type="term" value="P:response to oxidative stress"/>
    <property type="evidence" value="ECO:0007669"/>
    <property type="project" value="Ensembl"/>
</dbReference>
<dbReference type="GO" id="GO:0043195">
    <property type="term" value="C:terminal bouton"/>
    <property type="evidence" value="ECO:0007669"/>
    <property type="project" value="Ensembl"/>
</dbReference>
<feature type="domain" description="Prion/Doppel protein beta-ribbon" evidence="23">
    <location>
        <begin position="314"/>
        <end position="332"/>
    </location>
</feature>
<dbReference type="GO" id="GO:0140693">
    <property type="term" value="F:molecular condensate scaffold activity"/>
    <property type="evidence" value="ECO:0007669"/>
    <property type="project" value="Ensembl"/>
</dbReference>
<keyword evidence="6" id="KW-0336">GPI-anchor</keyword>
<reference evidence="24" key="3">
    <citation type="submission" date="2025-09" db="UniProtKB">
        <authorList>
            <consortium name="Ensembl"/>
        </authorList>
    </citation>
    <scope>IDENTIFICATION</scope>
</reference>
<dbReference type="GO" id="GO:1903078">
    <property type="term" value="P:positive regulation of protein localization to plasma membrane"/>
    <property type="evidence" value="ECO:0007669"/>
    <property type="project" value="Ensembl"/>
</dbReference>
<evidence type="ECO:0000256" key="13">
    <source>
        <dbReference type="ARBA" id="ARBA00023034"/>
    </source>
</evidence>
<dbReference type="GO" id="GO:0009986">
    <property type="term" value="C:cell surface"/>
    <property type="evidence" value="ECO:0007669"/>
    <property type="project" value="Ensembl"/>
</dbReference>
<evidence type="ECO:0000256" key="2">
    <source>
        <dbReference type="ARBA" id="ARBA00004609"/>
    </source>
</evidence>
<dbReference type="GO" id="GO:1905664">
    <property type="term" value="P:regulation of calcium ion import across plasma membrane"/>
    <property type="evidence" value="ECO:0007669"/>
    <property type="project" value="Ensembl"/>
</dbReference>
<keyword evidence="5 19" id="KW-1003">Cell membrane</keyword>
<comment type="similarity">
    <text evidence="3 19">Belongs to the prion family.</text>
</comment>
<dbReference type="GO" id="GO:0031648">
    <property type="term" value="P:protein destabilization"/>
    <property type="evidence" value="ECO:0007669"/>
    <property type="project" value="Ensembl"/>
</dbReference>
<dbReference type="GO" id="GO:0030425">
    <property type="term" value="C:dendrite"/>
    <property type="evidence" value="ECO:0007669"/>
    <property type="project" value="Ensembl"/>
</dbReference>
<dbReference type="PRINTS" id="PR00341">
    <property type="entry name" value="PRION"/>
</dbReference>
<evidence type="ECO:0000313" key="25">
    <source>
        <dbReference type="Proteomes" id="UP000008225"/>
    </source>
</evidence>
<dbReference type="FunFam" id="1.10.790.10:FF:000001">
    <property type="entry name" value="Major prion protein"/>
    <property type="match status" value="1"/>
</dbReference>
<dbReference type="PROSITE" id="PS00706">
    <property type="entry name" value="PRION_2"/>
    <property type="match status" value="1"/>
</dbReference>
<dbReference type="SMART" id="SM00157">
    <property type="entry name" value="PRP"/>
    <property type="match status" value="1"/>
</dbReference>
<feature type="domain" description="Prion/Doppel protein beta-ribbon" evidence="22">
    <location>
        <begin position="227"/>
        <end position="242"/>
    </location>
</feature>
<dbReference type="GO" id="GO:0019828">
    <property type="term" value="F:aspartic-type endopeptidase inhibitor activity"/>
    <property type="evidence" value="ECO:0007669"/>
    <property type="project" value="Ensembl"/>
</dbReference>
<evidence type="ECO:0000256" key="7">
    <source>
        <dbReference type="ARBA" id="ARBA00022678"/>
    </source>
</evidence>
<keyword evidence="21" id="KW-0812">Transmembrane</keyword>
<sequence length="367" mass="40079">MRQTSAKVVSRNPGQEHTTLFHRRYLSDSFPALLRSAAPFNINLGRLPAAGTEGAPVRAAIGPRADLRPRAPPPPFPAQRPSPIGPARRLPSAPVADSRCAASFSSPNDRDRTVIMANLGYWMLFLFVATWSDLGLCKKRPKPGGWNTGGSRYPGQGSPGGNRYPPQGGGWGQPHGGGWGQPHGGGWGQPHGGGWGQPHGGGWGQGGGTHNQWNKPSKPKTNMKHVAGAAAAGAVVGGLGGYMLGSAMSRPLIHFGNDYEDRYYRENMYRYPNQVYYRPVDQYNNQNNFVHDCVNITIKQHTVTTTTKGENFTETDVKMMERVVEQMCITQYERESQAYYQRGSSMVLFSSPPVILLISFLIFLIVG</sequence>
<evidence type="ECO:0000256" key="19">
    <source>
        <dbReference type="RuleBase" id="RU003882"/>
    </source>
</evidence>
<dbReference type="GO" id="GO:0035556">
    <property type="term" value="P:intracellular signal transduction"/>
    <property type="evidence" value="ECO:0007669"/>
    <property type="project" value="Ensembl"/>
</dbReference>
<dbReference type="GO" id="GO:1904646">
    <property type="term" value="P:cellular response to amyloid-beta"/>
    <property type="evidence" value="ECO:0007669"/>
    <property type="project" value="Ensembl"/>
</dbReference>
<keyword evidence="9" id="KW-0732">Signal</keyword>
<evidence type="ECO:0000256" key="21">
    <source>
        <dbReference type="SAM" id="Phobius"/>
    </source>
</evidence>
<dbReference type="InterPro" id="IPR022416">
    <property type="entry name" value="Prion/Doppel_prot_b-ribbon_dom"/>
</dbReference>
<keyword evidence="18" id="KW-0449">Lipoprotein</keyword>